<feature type="transmembrane region" description="Helical" evidence="5">
    <location>
        <begin position="89"/>
        <end position="106"/>
    </location>
</feature>
<name>A0A0P0NYP8_9CAUL</name>
<protein>
    <recommendedName>
        <fullName evidence="8">MAPEG family protein</fullName>
    </recommendedName>
</protein>
<keyword evidence="7" id="KW-1185">Reference proteome</keyword>
<organism evidence="6 7">
    <name type="scientific">Caulobacter henricii</name>
    <dbReference type="NCBI Taxonomy" id="69395"/>
    <lineage>
        <taxon>Bacteria</taxon>
        <taxon>Pseudomonadati</taxon>
        <taxon>Pseudomonadota</taxon>
        <taxon>Alphaproteobacteria</taxon>
        <taxon>Caulobacterales</taxon>
        <taxon>Caulobacteraceae</taxon>
        <taxon>Caulobacter</taxon>
    </lineage>
</organism>
<dbReference type="PANTHER" id="PTHR35371">
    <property type="entry name" value="INNER MEMBRANE PROTEIN"/>
    <property type="match status" value="1"/>
</dbReference>
<proteinExistence type="predicted"/>
<comment type="subcellular location">
    <subcellularLocation>
        <location evidence="1">Membrane</location>
    </subcellularLocation>
</comment>
<keyword evidence="3 5" id="KW-1133">Transmembrane helix</keyword>
<dbReference type="STRING" id="69395.AQ619_07945"/>
<feature type="transmembrane region" description="Helical" evidence="5">
    <location>
        <begin position="112"/>
        <end position="130"/>
    </location>
</feature>
<dbReference type="KEGG" id="chq:AQ619_07945"/>
<evidence type="ECO:0000256" key="4">
    <source>
        <dbReference type="ARBA" id="ARBA00023136"/>
    </source>
</evidence>
<dbReference type="Gene3D" id="1.20.120.550">
    <property type="entry name" value="Membrane associated eicosanoid/glutathione metabolism-like domain"/>
    <property type="match status" value="1"/>
</dbReference>
<accession>A0A0P0NYP8</accession>
<keyword evidence="4 5" id="KW-0472">Membrane</keyword>
<evidence type="ECO:0000256" key="1">
    <source>
        <dbReference type="ARBA" id="ARBA00004370"/>
    </source>
</evidence>
<feature type="transmembrane region" description="Helical" evidence="5">
    <location>
        <begin position="57"/>
        <end position="77"/>
    </location>
</feature>
<dbReference type="EMBL" id="CP013002">
    <property type="protein sequence ID" value="ALL13289.1"/>
    <property type="molecule type" value="Genomic_DNA"/>
</dbReference>
<evidence type="ECO:0000313" key="6">
    <source>
        <dbReference type="EMBL" id="ALL13289.1"/>
    </source>
</evidence>
<dbReference type="OrthoDB" id="7743618at2"/>
<keyword evidence="2 5" id="KW-0812">Transmembrane</keyword>
<dbReference type="PANTHER" id="PTHR35371:SF1">
    <property type="entry name" value="BLR7753 PROTEIN"/>
    <property type="match status" value="1"/>
</dbReference>
<dbReference type="Proteomes" id="UP000056905">
    <property type="component" value="Chromosome"/>
</dbReference>
<sequence>MRMAFELQMVGVAVLIGLVHLLCVAVIGDVQRGLKWSAGPRDARIELTGLGGRLERAWANFCETFPLFVAAVVVTYLGGRIGVLTSIGALLYVVGRVAYLPLYAFGVPWLRSVAWFVSLFGIIAILLALVV</sequence>
<dbReference type="AlphaFoldDB" id="A0A0P0NYP8"/>
<dbReference type="InterPro" id="IPR001129">
    <property type="entry name" value="Membr-assoc_MAPEG"/>
</dbReference>
<dbReference type="InterPro" id="IPR023352">
    <property type="entry name" value="MAPEG-like_dom_sf"/>
</dbReference>
<dbReference type="GO" id="GO:0016020">
    <property type="term" value="C:membrane"/>
    <property type="evidence" value="ECO:0007669"/>
    <property type="project" value="UniProtKB-SubCell"/>
</dbReference>
<feature type="transmembrane region" description="Helical" evidence="5">
    <location>
        <begin position="7"/>
        <end position="27"/>
    </location>
</feature>
<evidence type="ECO:0008006" key="8">
    <source>
        <dbReference type="Google" id="ProtNLM"/>
    </source>
</evidence>
<dbReference type="Pfam" id="PF01124">
    <property type="entry name" value="MAPEG"/>
    <property type="match status" value="1"/>
</dbReference>
<dbReference type="SUPFAM" id="SSF161084">
    <property type="entry name" value="MAPEG domain-like"/>
    <property type="match status" value="1"/>
</dbReference>
<evidence type="ECO:0000256" key="5">
    <source>
        <dbReference type="SAM" id="Phobius"/>
    </source>
</evidence>
<gene>
    <name evidence="6" type="ORF">AQ619_07945</name>
</gene>
<reference evidence="6 7" key="1">
    <citation type="submission" date="2015-10" db="EMBL/GenBank/DDBJ databases">
        <title>Conservation of the essential genome among Caulobacter and Brevundimonas species.</title>
        <authorList>
            <person name="Scott D."/>
            <person name="Ely B."/>
        </authorList>
    </citation>
    <scope>NUCLEOTIDE SEQUENCE [LARGE SCALE GENOMIC DNA]</scope>
    <source>
        <strain evidence="6 7">CB4</strain>
    </source>
</reference>
<evidence type="ECO:0000256" key="3">
    <source>
        <dbReference type="ARBA" id="ARBA00022989"/>
    </source>
</evidence>
<evidence type="ECO:0000313" key="7">
    <source>
        <dbReference type="Proteomes" id="UP000056905"/>
    </source>
</evidence>
<evidence type="ECO:0000256" key="2">
    <source>
        <dbReference type="ARBA" id="ARBA00022692"/>
    </source>
</evidence>